<sequence length="231" mass="26753">MNNFLIGSEIISLQLENQRGIDSIDEDIRWLARGPIEVAKRHRAFNTRGYRFRSKRYDRVTQNSGVVVTAKTSSYTSASDTNPVLGDIMYYGKILDIIELDYYGNFSVVLFKCEWVDVTKGKRVKTDKFGCILVNFSNKIHTGEKIEHEPFVFANQVDQVFYIEDHLNPGWSIVRKMKPRDVFELGEEWNDVECEPYHVNNLGELFDNAHDGQTWVRRDIEGTTVDNMVTN</sequence>
<evidence type="ECO:0000259" key="1">
    <source>
        <dbReference type="Pfam" id="PF13952"/>
    </source>
</evidence>
<accession>Q01HV5</accession>
<dbReference type="PANTHER" id="PTHR48258">
    <property type="entry name" value="DUF4218 DOMAIN-CONTAINING PROTEIN-RELATED"/>
    <property type="match status" value="1"/>
</dbReference>
<dbReference type="EMBL" id="CR855227">
    <property type="protein sequence ID" value="CAH67841.1"/>
    <property type="molecule type" value="Genomic_DNA"/>
</dbReference>
<name>Q01HV5_ORYSA</name>
<dbReference type="PANTHER" id="PTHR48258:SF15">
    <property type="entry name" value="OS02G0543900 PROTEIN"/>
    <property type="match status" value="1"/>
</dbReference>
<gene>
    <name evidence="2" type="primary">OSIGBa0159H11-OSIGBa0137A07.4</name>
</gene>
<evidence type="ECO:0000313" key="2">
    <source>
        <dbReference type="EMBL" id="CAH67841.1"/>
    </source>
</evidence>
<proteinExistence type="predicted"/>
<protein>
    <submittedName>
        <fullName evidence="2">OSIGBa0159H11-OSIGBa0137A07.4 protein</fullName>
    </submittedName>
</protein>
<dbReference type="InterPro" id="IPR025312">
    <property type="entry name" value="DUF4216"/>
</dbReference>
<dbReference type="AlphaFoldDB" id="Q01HV5"/>
<reference evidence="2" key="2">
    <citation type="submission" date="2004-10" db="EMBL/GenBank/DDBJ databases">
        <title>Chromosome-wide comparison between domesticated rice subspecies indica and japonica.</title>
        <authorList>
            <person name="Han B."/>
        </authorList>
    </citation>
    <scope>NUCLEOTIDE SEQUENCE</scope>
</reference>
<dbReference type="Pfam" id="PF13952">
    <property type="entry name" value="DUF4216"/>
    <property type="match status" value="1"/>
</dbReference>
<reference evidence="2" key="1">
    <citation type="journal article" date="2002" name="Nature">
        <title>Sequence and analysis of rice chromosome 4.</title>
        <authorList>
            <person name="Feng Q."/>
            <person name="Zhang Y."/>
            <person name="Hao P."/>
            <person name="Wang S."/>
            <person name="Fu G."/>
            <person name="Huang Y."/>
            <person name="Li Y."/>
            <person name="Zhu J."/>
            <person name="Liu Y."/>
            <person name="Hu X."/>
            <person name="Jia P."/>
            <person name="Zhang Y."/>
            <person name="Zhao Q."/>
            <person name="Ying K."/>
            <person name="Yu S."/>
            <person name="Tang Y."/>
            <person name="Weng Q."/>
            <person name="Zhang L."/>
            <person name="Lu Y."/>
            <person name="Mu J."/>
            <person name="Lu Y."/>
            <person name="Zhang L.S."/>
            <person name="Yu Z."/>
            <person name="Fan D."/>
            <person name="Liu X."/>
            <person name="Lu T."/>
            <person name="Li C."/>
            <person name="Wu Y."/>
            <person name="Sun T."/>
            <person name="Lei H."/>
            <person name="Li T."/>
            <person name="Hu H."/>
            <person name="Guan J."/>
            <person name="Wu M."/>
            <person name="Zhang R."/>
            <person name="Zhou B."/>
            <person name="Chen Z."/>
            <person name="Chen L."/>
            <person name="Jin Z."/>
            <person name="Wang R."/>
            <person name="Yin H."/>
            <person name="Cai Z."/>
            <person name="Ren S."/>
            <person name="Lv G."/>
            <person name="Gu W."/>
            <person name="Zhu G."/>
            <person name="Tu Y."/>
            <person name="Jia J."/>
            <person name="Zhang Y."/>
            <person name="Chen J."/>
            <person name="Kang H."/>
            <person name="Chen X."/>
            <person name="Shao C."/>
            <person name="Sun Y."/>
            <person name="Hu Q."/>
            <person name="Zhang X."/>
            <person name="Zhang W."/>
            <person name="Wang L."/>
            <person name="Ding C."/>
            <person name="Sheng H."/>
            <person name="Gu J."/>
            <person name="Chen S."/>
            <person name="Ni L."/>
            <person name="Zhu F."/>
            <person name="Chen W."/>
            <person name="Lan L."/>
            <person name="Lai Y."/>
            <person name="Cheng Z."/>
            <person name="Gu M."/>
            <person name="Jiang J."/>
            <person name="Li J."/>
            <person name="Hong G."/>
            <person name="Xue Y."/>
            <person name="Han B."/>
        </authorList>
    </citation>
    <scope>NUCLEOTIDE SEQUENCE</scope>
</reference>
<organism evidence="2">
    <name type="scientific">Oryza sativa</name>
    <name type="common">Rice</name>
    <dbReference type="NCBI Taxonomy" id="4530"/>
    <lineage>
        <taxon>Eukaryota</taxon>
        <taxon>Viridiplantae</taxon>
        <taxon>Streptophyta</taxon>
        <taxon>Embryophyta</taxon>
        <taxon>Tracheophyta</taxon>
        <taxon>Spermatophyta</taxon>
        <taxon>Magnoliopsida</taxon>
        <taxon>Liliopsida</taxon>
        <taxon>Poales</taxon>
        <taxon>Poaceae</taxon>
        <taxon>BOP clade</taxon>
        <taxon>Oryzoideae</taxon>
        <taxon>Oryzeae</taxon>
        <taxon>Oryzinae</taxon>
        <taxon>Oryza</taxon>
    </lineage>
</organism>
<feature type="domain" description="DUF4216" evidence="1">
    <location>
        <begin position="98"/>
        <end position="174"/>
    </location>
</feature>